<dbReference type="Pfam" id="PF02558">
    <property type="entry name" value="ApbA"/>
    <property type="match status" value="1"/>
</dbReference>
<keyword evidence="5" id="KW-0566">Pantothenate biosynthesis</keyword>
<evidence type="ECO:0000259" key="7">
    <source>
        <dbReference type="Pfam" id="PF08546"/>
    </source>
</evidence>
<feature type="domain" description="Ketopantoate reductase C-terminal" evidence="7">
    <location>
        <begin position="179"/>
        <end position="305"/>
    </location>
</feature>
<dbReference type="AlphaFoldDB" id="A0A239TKD5"/>
<feature type="domain" description="Ketopantoate reductase N-terminal" evidence="6">
    <location>
        <begin position="3"/>
        <end position="153"/>
    </location>
</feature>
<keyword evidence="9" id="KW-1185">Reference proteome</keyword>
<dbReference type="Gene3D" id="3.40.50.720">
    <property type="entry name" value="NAD(P)-binding Rossmann-like Domain"/>
    <property type="match status" value="1"/>
</dbReference>
<dbReference type="PANTHER" id="PTHR21708">
    <property type="entry name" value="PROBABLE 2-DEHYDROPANTOATE 2-REDUCTASE"/>
    <property type="match status" value="1"/>
</dbReference>
<evidence type="ECO:0000256" key="5">
    <source>
        <dbReference type="RuleBase" id="RU362068"/>
    </source>
</evidence>
<dbReference type="GO" id="GO:0015940">
    <property type="term" value="P:pantothenate biosynthetic process"/>
    <property type="evidence" value="ECO:0007669"/>
    <property type="project" value="UniProtKB-UniPathway"/>
</dbReference>
<dbReference type="OrthoDB" id="9800163at2"/>
<evidence type="ECO:0000256" key="1">
    <source>
        <dbReference type="ARBA" id="ARBA00007870"/>
    </source>
</evidence>
<protein>
    <recommendedName>
        <fullName evidence="5">2-dehydropantoate 2-reductase</fullName>
        <ecNumber evidence="5">1.1.1.169</ecNumber>
    </recommendedName>
    <alternativeName>
        <fullName evidence="5">Ketopantoate reductase</fullName>
    </alternativeName>
</protein>
<dbReference type="Pfam" id="PF08546">
    <property type="entry name" value="ApbA_C"/>
    <property type="match status" value="1"/>
</dbReference>
<dbReference type="SUPFAM" id="SSF51735">
    <property type="entry name" value="NAD(P)-binding Rossmann-fold domains"/>
    <property type="match status" value="1"/>
</dbReference>
<evidence type="ECO:0000313" key="9">
    <source>
        <dbReference type="Proteomes" id="UP000321736"/>
    </source>
</evidence>
<dbReference type="EC" id="1.1.1.169" evidence="5"/>
<evidence type="ECO:0000256" key="4">
    <source>
        <dbReference type="ARBA" id="ARBA00048640"/>
    </source>
</evidence>
<dbReference type="GO" id="GO:0004616">
    <property type="term" value="F:phosphogluconate dehydrogenase (decarboxylating) activity"/>
    <property type="evidence" value="ECO:0007669"/>
    <property type="project" value="UniProtKB-EC"/>
</dbReference>
<dbReference type="UniPathway" id="UPA00028">
    <property type="reaction ID" value="UER00004"/>
</dbReference>
<evidence type="ECO:0000256" key="3">
    <source>
        <dbReference type="ARBA" id="ARBA00023002"/>
    </source>
</evidence>
<comment type="similarity">
    <text evidence="1 5">Belongs to the ketopantoate reductase family.</text>
</comment>
<comment type="catalytic activity">
    <reaction evidence="4">
        <text>6-phospho-D-gluconate + NADP(+) = D-ribulose 5-phosphate + CO2 + NADPH</text>
        <dbReference type="Rhea" id="RHEA:10116"/>
        <dbReference type="ChEBI" id="CHEBI:16526"/>
        <dbReference type="ChEBI" id="CHEBI:57783"/>
        <dbReference type="ChEBI" id="CHEBI:58121"/>
        <dbReference type="ChEBI" id="CHEBI:58349"/>
        <dbReference type="ChEBI" id="CHEBI:58759"/>
        <dbReference type="EC" id="1.1.1.44"/>
    </reaction>
</comment>
<evidence type="ECO:0000313" key="8">
    <source>
        <dbReference type="EMBL" id="GEP85225.1"/>
    </source>
</evidence>
<name>A0A239TKD5_9STAP</name>
<comment type="function">
    <text evidence="5">Catalyzes the NADPH-dependent reduction of ketopantoate into pantoic acid.</text>
</comment>
<gene>
    <name evidence="8" type="ORF">SPI02_18100</name>
</gene>
<dbReference type="GO" id="GO:0008677">
    <property type="term" value="F:2-dehydropantoate 2-reductase activity"/>
    <property type="evidence" value="ECO:0007669"/>
    <property type="project" value="UniProtKB-EC"/>
</dbReference>
<dbReference type="InterPro" id="IPR003710">
    <property type="entry name" value="ApbA"/>
</dbReference>
<dbReference type="InterPro" id="IPR013332">
    <property type="entry name" value="KPR_N"/>
</dbReference>
<comment type="catalytic activity">
    <reaction evidence="5">
        <text>(R)-pantoate + NADP(+) = 2-dehydropantoate + NADPH + H(+)</text>
        <dbReference type="Rhea" id="RHEA:16233"/>
        <dbReference type="ChEBI" id="CHEBI:11561"/>
        <dbReference type="ChEBI" id="CHEBI:15378"/>
        <dbReference type="ChEBI" id="CHEBI:15980"/>
        <dbReference type="ChEBI" id="CHEBI:57783"/>
        <dbReference type="ChEBI" id="CHEBI:58349"/>
        <dbReference type="EC" id="1.1.1.169"/>
    </reaction>
</comment>
<dbReference type="SUPFAM" id="SSF48179">
    <property type="entry name" value="6-phosphogluconate dehydrogenase C-terminal domain-like"/>
    <property type="match status" value="1"/>
</dbReference>
<dbReference type="InterPro" id="IPR008927">
    <property type="entry name" value="6-PGluconate_DH-like_C_sf"/>
</dbReference>
<keyword evidence="2 5" id="KW-0521">NADP</keyword>
<dbReference type="Proteomes" id="UP000321736">
    <property type="component" value="Unassembled WGS sequence"/>
</dbReference>
<dbReference type="Gene3D" id="1.10.1040.10">
    <property type="entry name" value="N-(1-d-carboxylethyl)-l-norvaline Dehydrogenase, domain 2"/>
    <property type="match status" value="1"/>
</dbReference>
<proteinExistence type="inferred from homology"/>
<accession>A0A239TKD5</accession>
<reference evidence="8 9" key="1">
    <citation type="submission" date="2019-07" db="EMBL/GenBank/DDBJ databases">
        <title>Whole genome shotgun sequence of Staphylococcus piscifermentans NBRC 109625.</title>
        <authorList>
            <person name="Hosoyama A."/>
            <person name="Uohara A."/>
            <person name="Ohji S."/>
            <person name="Ichikawa N."/>
        </authorList>
    </citation>
    <scope>NUCLEOTIDE SEQUENCE [LARGE SCALE GENOMIC DNA]</scope>
    <source>
        <strain evidence="8 9">NBRC 109625</strain>
    </source>
</reference>
<sequence length="311" mass="34719">MKVAVAGAGAMGGRVGTQIQQAGYDVTFIDYWEPHVEAVNENGFEIQTETETYNVPATMIYPHEVKEAYDLVIILTKAMRSEEMLRDLKQYGAINADTSVLTLMNGLGHDERFTKIVPEEQVYLAVTVWTAGLRGPGQLLLEGTGAIEFQRVDGKVTERTYEIQKVFEAAGLNATISDNVMVSVWNKAALNSVLNPLCTILDKTIAEFAEYDQAHEMIVPIIEEIVDVGTARGVDLNFDTIVNKIEKTYPVEAQGLHHPSMHQDLYSGRLTEVDYLNGQIEAYGQELKIPTPNNTMLKHLVHQLEMKYVKE</sequence>
<dbReference type="EMBL" id="BKAR01000023">
    <property type="protein sequence ID" value="GEP85225.1"/>
    <property type="molecule type" value="Genomic_DNA"/>
</dbReference>
<comment type="pathway">
    <text evidence="5">Cofactor biosynthesis; (R)-pantothenate biosynthesis; (R)-pantoate from 3-methyl-2-oxobutanoate: step 2/2.</text>
</comment>
<dbReference type="RefSeq" id="WP_095103323.1">
    <property type="nucleotide sequence ID" value="NZ_BKAR01000023.1"/>
</dbReference>
<keyword evidence="3 5" id="KW-0560">Oxidoreductase</keyword>
<dbReference type="NCBIfam" id="TIGR00745">
    <property type="entry name" value="apbA_panE"/>
    <property type="match status" value="1"/>
</dbReference>
<dbReference type="InterPro" id="IPR013328">
    <property type="entry name" value="6PGD_dom2"/>
</dbReference>
<dbReference type="GO" id="GO:0005737">
    <property type="term" value="C:cytoplasm"/>
    <property type="evidence" value="ECO:0007669"/>
    <property type="project" value="TreeGrafter"/>
</dbReference>
<evidence type="ECO:0000256" key="2">
    <source>
        <dbReference type="ARBA" id="ARBA00022857"/>
    </source>
</evidence>
<dbReference type="InterPro" id="IPR013752">
    <property type="entry name" value="KPA_reductase"/>
</dbReference>
<comment type="caution">
    <text evidence="8">The sequence shown here is derived from an EMBL/GenBank/DDBJ whole genome shotgun (WGS) entry which is preliminary data.</text>
</comment>
<organism evidence="8 9">
    <name type="scientific">Staphylococcus piscifermentans</name>
    <dbReference type="NCBI Taxonomy" id="70258"/>
    <lineage>
        <taxon>Bacteria</taxon>
        <taxon>Bacillati</taxon>
        <taxon>Bacillota</taxon>
        <taxon>Bacilli</taxon>
        <taxon>Bacillales</taxon>
        <taxon>Staphylococcaceae</taxon>
        <taxon>Staphylococcus</taxon>
    </lineage>
</organism>
<evidence type="ECO:0000259" key="6">
    <source>
        <dbReference type="Pfam" id="PF02558"/>
    </source>
</evidence>
<dbReference type="InterPro" id="IPR036291">
    <property type="entry name" value="NAD(P)-bd_dom_sf"/>
</dbReference>
<dbReference type="PANTHER" id="PTHR21708:SF26">
    <property type="entry name" value="2-DEHYDROPANTOATE 2-REDUCTASE"/>
    <property type="match status" value="1"/>
</dbReference>
<dbReference type="InterPro" id="IPR051402">
    <property type="entry name" value="KPR-Related"/>
</dbReference>